<dbReference type="EMBL" id="CP000587">
    <property type="protein sequence ID" value="ABO97233.1"/>
    <property type="molecule type" value="Genomic_DNA"/>
</dbReference>
<dbReference type="STRING" id="436017.A4S0B1"/>
<dbReference type="RefSeq" id="XP_001418940.1">
    <property type="nucleotide sequence ID" value="XM_001418903.1"/>
</dbReference>
<dbReference type="GeneID" id="5003033"/>
<dbReference type="Pfam" id="PF01458">
    <property type="entry name" value="SUFBD_core"/>
    <property type="match status" value="1"/>
</dbReference>
<accession>A4S0B1</accession>
<protein>
    <submittedName>
        <fullName evidence="2">ABC(Membrane) family transporter (Fe-S assembly/SufBCD system)</fullName>
    </submittedName>
</protein>
<dbReference type="NCBIfam" id="TIGR01981">
    <property type="entry name" value="sufD"/>
    <property type="match status" value="1"/>
</dbReference>
<dbReference type="InterPro" id="IPR055346">
    <property type="entry name" value="Fe-S_cluster_assembly_SufBD"/>
</dbReference>
<evidence type="ECO:0000313" key="3">
    <source>
        <dbReference type="Proteomes" id="UP000001568"/>
    </source>
</evidence>
<dbReference type="KEGG" id="olu:OSTLU_10147"/>
<dbReference type="GO" id="GO:0010027">
    <property type="term" value="P:thylakoid membrane organization"/>
    <property type="evidence" value="ECO:0007669"/>
    <property type="project" value="EnsemblPlants"/>
</dbReference>
<dbReference type="eggNOG" id="ENOG502QSI1">
    <property type="taxonomic scope" value="Eukaryota"/>
</dbReference>
<feature type="non-terminal residue" evidence="2">
    <location>
        <position position="383"/>
    </location>
</feature>
<evidence type="ECO:0000259" key="1">
    <source>
        <dbReference type="Pfam" id="PF01458"/>
    </source>
</evidence>
<dbReference type="Proteomes" id="UP000001568">
    <property type="component" value="Chromosome 7"/>
</dbReference>
<evidence type="ECO:0000313" key="2">
    <source>
        <dbReference type="EMBL" id="ABO97233.1"/>
    </source>
</evidence>
<dbReference type="GO" id="GO:0016226">
    <property type="term" value="P:iron-sulfur cluster assembly"/>
    <property type="evidence" value="ECO:0007669"/>
    <property type="project" value="EnsemblPlants"/>
</dbReference>
<sequence>PTNRAEEYRFTDFSALTTATLVGPKEGASADASATRVEDACATVVLVDGVLDATQSDFEGAAKAGIKISVGAADATTGKQSATRGNVFAAINSASAADVVVVRVPKGVKCASPVHIVTMSTGGENGATRVSAPRITIVVEEEGELCVVEDFAGEGETEYWQNGVCEIAVEKGASMKHALIQNHGRGATHTRTTLVTQAEDSKYEVNEISVGGKTARHDLNIKQLGPRTETVLGCFNLAGSNQTLDLHSKLQLDHEEGSSNQVHKCIVSAASGKGVFDGNVQVNRMAQRTDAQQLSRNLLLVPKATVNVKPNLQIIADDVKCTHGCTVSDLEEEELFYIRSRGLSAETARSLLVSGFGVDVISRLPGKDLRDRVNSIVRTSLER</sequence>
<organism evidence="2 3">
    <name type="scientific">Ostreococcus lucimarinus (strain CCE9901)</name>
    <dbReference type="NCBI Taxonomy" id="436017"/>
    <lineage>
        <taxon>Eukaryota</taxon>
        <taxon>Viridiplantae</taxon>
        <taxon>Chlorophyta</taxon>
        <taxon>Mamiellophyceae</taxon>
        <taxon>Mamiellales</taxon>
        <taxon>Bathycoccaceae</taxon>
        <taxon>Ostreococcus</taxon>
    </lineage>
</organism>
<gene>
    <name evidence="2" type="ORF">OSTLU_10147</name>
</gene>
<dbReference type="AlphaFoldDB" id="A4S0B1"/>
<dbReference type="OMA" id="CSHGCTI"/>
<feature type="domain" description="SUF system FeS cluster assembly SufBD core" evidence="1">
    <location>
        <begin position="126"/>
        <end position="356"/>
    </location>
</feature>
<dbReference type="PANTHER" id="PTHR43575:SF1">
    <property type="entry name" value="PROTEIN ABCI7, CHLOROPLASTIC"/>
    <property type="match status" value="1"/>
</dbReference>
<dbReference type="InterPro" id="IPR000825">
    <property type="entry name" value="SUF_FeS_clus_asmbl_SufBD_core"/>
</dbReference>
<proteinExistence type="predicted"/>
<dbReference type="OrthoDB" id="2510at2759"/>
<reference evidence="2 3" key="1">
    <citation type="journal article" date="2007" name="Proc. Natl. Acad. Sci. U.S.A.">
        <title>The tiny eukaryote Ostreococcus provides genomic insights into the paradox of plankton speciation.</title>
        <authorList>
            <person name="Palenik B."/>
            <person name="Grimwood J."/>
            <person name="Aerts A."/>
            <person name="Rouze P."/>
            <person name="Salamov A."/>
            <person name="Putnam N."/>
            <person name="Dupont C."/>
            <person name="Jorgensen R."/>
            <person name="Derelle E."/>
            <person name="Rombauts S."/>
            <person name="Zhou K."/>
            <person name="Otillar R."/>
            <person name="Merchant S.S."/>
            <person name="Podell S."/>
            <person name="Gaasterland T."/>
            <person name="Napoli C."/>
            <person name="Gendler K."/>
            <person name="Manuell A."/>
            <person name="Tai V."/>
            <person name="Vallon O."/>
            <person name="Piganeau G."/>
            <person name="Jancek S."/>
            <person name="Heijde M."/>
            <person name="Jabbari K."/>
            <person name="Bowler C."/>
            <person name="Lohr M."/>
            <person name="Robbens S."/>
            <person name="Werner G."/>
            <person name="Dubchak I."/>
            <person name="Pazour G.J."/>
            <person name="Ren Q."/>
            <person name="Paulsen I."/>
            <person name="Delwiche C."/>
            <person name="Schmutz J."/>
            <person name="Rokhsar D."/>
            <person name="Van de Peer Y."/>
            <person name="Moreau H."/>
            <person name="Grigoriev I.V."/>
        </authorList>
    </citation>
    <scope>NUCLEOTIDE SEQUENCE [LARGE SCALE GENOMIC DNA]</scope>
    <source>
        <strain evidence="2 3">CCE9901</strain>
    </source>
</reference>
<keyword evidence="3" id="KW-1185">Reference proteome</keyword>
<feature type="non-terminal residue" evidence="2">
    <location>
        <position position="1"/>
    </location>
</feature>
<name>A4S0B1_OSTLU</name>
<dbReference type="InterPro" id="IPR011542">
    <property type="entry name" value="SUF_FeS_clus_asmbl_SufD"/>
</dbReference>
<dbReference type="GO" id="GO:0009507">
    <property type="term" value="C:chloroplast"/>
    <property type="evidence" value="ECO:0007669"/>
    <property type="project" value="EnsemblPlants"/>
</dbReference>
<dbReference type="Gramene" id="ABO97233">
    <property type="protein sequence ID" value="ABO97233"/>
    <property type="gene ID" value="OSTLU_10147"/>
</dbReference>
<dbReference type="PANTHER" id="PTHR43575">
    <property type="entry name" value="PROTEIN ABCI7, CHLOROPLASTIC"/>
    <property type="match status" value="1"/>
</dbReference>
<dbReference type="SUPFAM" id="SSF101960">
    <property type="entry name" value="Stabilizer of iron transporter SufD"/>
    <property type="match status" value="1"/>
</dbReference>
<dbReference type="HOGENOM" id="CLU_026231_5_3_1"/>
<dbReference type="InterPro" id="IPR037284">
    <property type="entry name" value="SUF_FeS_clus_asmbl_SufBD_sf"/>
</dbReference>